<dbReference type="Pfam" id="PF01565">
    <property type="entry name" value="FAD_binding_4"/>
    <property type="match status" value="1"/>
</dbReference>
<dbReference type="NCBIfam" id="NF008439">
    <property type="entry name" value="PRK11282.1"/>
    <property type="match status" value="1"/>
</dbReference>
<dbReference type="EMBL" id="NRSD01000001">
    <property type="protein sequence ID" value="MBK1643387.1"/>
    <property type="molecule type" value="Genomic_DNA"/>
</dbReference>
<dbReference type="InterPro" id="IPR016169">
    <property type="entry name" value="FAD-bd_PCMH_sub2"/>
</dbReference>
<dbReference type="InterPro" id="IPR016166">
    <property type="entry name" value="FAD-bd_PCMH"/>
</dbReference>
<dbReference type="SUPFAM" id="SSF55103">
    <property type="entry name" value="FAD-linked oxidases, C-terminal domain"/>
    <property type="match status" value="1"/>
</dbReference>
<organism evidence="4 5">
    <name type="scientific">Thiocapsa imhoffii</name>
    <dbReference type="NCBI Taxonomy" id="382777"/>
    <lineage>
        <taxon>Bacteria</taxon>
        <taxon>Pseudomonadati</taxon>
        <taxon>Pseudomonadota</taxon>
        <taxon>Gammaproteobacteria</taxon>
        <taxon>Chromatiales</taxon>
        <taxon>Chromatiaceae</taxon>
        <taxon>Thiocapsa</taxon>
    </lineage>
</organism>
<dbReference type="SUPFAM" id="SSF56176">
    <property type="entry name" value="FAD-binding/transporter-associated domain-like"/>
    <property type="match status" value="1"/>
</dbReference>
<dbReference type="GO" id="GO:0003824">
    <property type="term" value="F:catalytic activity"/>
    <property type="evidence" value="ECO:0007669"/>
    <property type="project" value="InterPro"/>
</dbReference>
<accession>A0A9X0WFU5</accession>
<comment type="caution">
    <text evidence="4">The sequence shown here is derived from an EMBL/GenBank/DDBJ whole genome shotgun (WGS) entry which is preliminary data.</text>
</comment>
<evidence type="ECO:0000313" key="5">
    <source>
        <dbReference type="Proteomes" id="UP001138802"/>
    </source>
</evidence>
<keyword evidence="2" id="KW-0274">FAD</keyword>
<protein>
    <submittedName>
        <fullName evidence="4">Glycolate oxidase subunit GlcE</fullName>
    </submittedName>
</protein>
<reference evidence="4 5" key="1">
    <citation type="journal article" date="2020" name="Microorganisms">
        <title>Osmotic Adaptation and Compatible Solute Biosynthesis of Phototrophic Bacteria as Revealed from Genome Analyses.</title>
        <authorList>
            <person name="Imhoff J.F."/>
            <person name="Rahn T."/>
            <person name="Kunzel S."/>
            <person name="Keller A."/>
            <person name="Neulinger S.C."/>
        </authorList>
    </citation>
    <scope>NUCLEOTIDE SEQUENCE [LARGE SCALE GENOMIC DNA]</scope>
    <source>
        <strain evidence="4 5">DSM 21303</strain>
    </source>
</reference>
<dbReference type="PROSITE" id="PS51387">
    <property type="entry name" value="FAD_PCMH"/>
    <property type="match status" value="1"/>
</dbReference>
<name>A0A9X0WFU5_9GAMM</name>
<gene>
    <name evidence="4" type="ORF">CKO25_01690</name>
</gene>
<evidence type="ECO:0000256" key="2">
    <source>
        <dbReference type="ARBA" id="ARBA00022827"/>
    </source>
</evidence>
<dbReference type="AlphaFoldDB" id="A0A9X0WFU5"/>
<keyword evidence="1" id="KW-0285">Flavoprotein</keyword>
<dbReference type="InterPro" id="IPR006094">
    <property type="entry name" value="Oxid_FAD_bind_N"/>
</dbReference>
<evidence type="ECO:0000256" key="1">
    <source>
        <dbReference type="ARBA" id="ARBA00022630"/>
    </source>
</evidence>
<dbReference type="Gene3D" id="3.30.465.10">
    <property type="match status" value="1"/>
</dbReference>
<keyword evidence="5" id="KW-1185">Reference proteome</keyword>
<dbReference type="InterPro" id="IPR036318">
    <property type="entry name" value="FAD-bd_PCMH-like_sf"/>
</dbReference>
<feature type="domain" description="FAD-binding PCMH-type" evidence="3">
    <location>
        <begin position="1"/>
        <end position="181"/>
    </location>
</feature>
<proteinExistence type="predicted"/>
<dbReference type="PANTHER" id="PTHR11748:SF103">
    <property type="entry name" value="GLYCOLATE OXIDASE SUBUNIT GLCE"/>
    <property type="match status" value="1"/>
</dbReference>
<dbReference type="Proteomes" id="UP001138802">
    <property type="component" value="Unassembled WGS sequence"/>
</dbReference>
<sequence>MVSNDQTAELQARVRAAGEAGISLCVQGNATKTWLGRAPEGEPVVVSEHSGVLSYEPQELVIRARCGTPLQEIEAILAERGQMLAFEPPHFAIPSPGAVATPGATLGGTIAAGLSGPRRAAAGSARDFVLGTRVLTGRGEVLRFGGEVMKNVAGYDVSRLMTGALGTLGILLDISLKVLPIPPLTRTLRRECSLSQALALMSDWAARPLPISATCHVGEQLWVRLAGNEAGVVAAAKSLGGNALDDEVAARFWSDQVRDQRHVFFAGHEPLWRLSLPAAAPPVFPLDAQLIEWGGAQRWVRSAIHPEVMRAQVAAVGGHATLFRGGDRRSEVFQPLPSALMELHREVKHAFDPQGILNRGRLYATL</sequence>
<evidence type="ECO:0000313" key="4">
    <source>
        <dbReference type="EMBL" id="MBK1643387.1"/>
    </source>
</evidence>
<dbReference type="PANTHER" id="PTHR11748">
    <property type="entry name" value="D-LACTATE DEHYDROGENASE"/>
    <property type="match status" value="1"/>
</dbReference>
<dbReference type="GO" id="GO:0071949">
    <property type="term" value="F:FAD binding"/>
    <property type="evidence" value="ECO:0007669"/>
    <property type="project" value="InterPro"/>
</dbReference>
<dbReference type="InterPro" id="IPR016164">
    <property type="entry name" value="FAD-linked_Oxase-like_C"/>
</dbReference>
<evidence type="ECO:0000259" key="3">
    <source>
        <dbReference type="PROSITE" id="PS51387"/>
    </source>
</evidence>